<dbReference type="CDD" id="cd11313">
    <property type="entry name" value="AmyAc_arch_bac_AmyA"/>
    <property type="match status" value="1"/>
</dbReference>
<dbReference type="SUPFAM" id="SSF51011">
    <property type="entry name" value="Glycosyl hydrolase domain"/>
    <property type="match status" value="1"/>
</dbReference>
<feature type="domain" description="Glycosyl hydrolase family 13 catalytic" evidence="1">
    <location>
        <begin position="60"/>
        <end position="394"/>
    </location>
</feature>
<dbReference type="SMART" id="SM00642">
    <property type="entry name" value="Aamy"/>
    <property type="match status" value="1"/>
</dbReference>
<reference evidence="3" key="1">
    <citation type="submission" date="2016-10" db="EMBL/GenBank/DDBJ databases">
        <authorList>
            <person name="Varghese N."/>
            <person name="Submissions S."/>
        </authorList>
    </citation>
    <scope>NUCLEOTIDE SEQUENCE [LARGE SCALE GENOMIC DNA]</scope>
    <source>
        <strain evidence="3">OR362-8,ATCC BAA-1266,JCM 13504</strain>
    </source>
</reference>
<keyword evidence="3" id="KW-1185">Reference proteome</keyword>
<keyword evidence="2" id="KW-0326">Glycosidase</keyword>
<dbReference type="RefSeq" id="WP_092668751.1">
    <property type="nucleotide sequence ID" value="NZ_FOXS01000001.1"/>
</dbReference>
<sequence length="476" mass="50669">MSNNSLVLLLAATLLGGCKKELPTVVVPVVVPPTTGTPTPPQYGTPFAGVPNREDAVMYQVNMRAFSQAGNFTGVTARLDSIRALGVNVLYLMPIYPVGSPVTYASGPAAGPHPAFNSPYAVKDYRAVGAEFGTLADLRTLVDGAHARGMAVMLDWVANHTAWDHPWVSTHPEWYQKNAAGAIVPPSNNGTTYNDVAQLNFTVPAMRLEMISALKSWVYTANVDGFRFDYADFQPADFWKQATDTLRNVRTHKLLLLAESTRSANFAAGFDYNFGFNFYGGIYNVYRNGQPATAFDALNTSEYVGATGTQGVVRYTTNHDVNGSDGTPHTLFGGEAGAMSAFVIAALYKGVPMVYNGQEAGMTQAIPFPFTSVKVAWGANPGVTRAYKQLLAARAASAALRVGTPTPYSTANVCAFTKTAGAEQALVLVNVRNSPTTYPVPAALVGTTWTNALQSGSVAVGTSVSLPAYGYLVLKK</sequence>
<dbReference type="Gene3D" id="3.20.20.80">
    <property type="entry name" value="Glycosidases"/>
    <property type="match status" value="1"/>
</dbReference>
<dbReference type="EMBL" id="FOXS01000001">
    <property type="protein sequence ID" value="SFP85534.1"/>
    <property type="molecule type" value="Genomic_DNA"/>
</dbReference>
<dbReference type="InterPro" id="IPR017853">
    <property type="entry name" value="GH"/>
</dbReference>
<dbReference type="InterPro" id="IPR006047">
    <property type="entry name" value="GH13_cat_dom"/>
</dbReference>
<dbReference type="InterPro" id="IPR013780">
    <property type="entry name" value="Glyco_hydro_b"/>
</dbReference>
<dbReference type="Gene3D" id="2.60.40.1180">
    <property type="entry name" value="Golgi alpha-mannosidase II"/>
    <property type="match status" value="1"/>
</dbReference>
<organism evidence="2 3">
    <name type="scientific">Hymenobacter arizonensis</name>
    <name type="common">Siccationidurans arizonensis</name>
    <dbReference type="NCBI Taxonomy" id="1227077"/>
    <lineage>
        <taxon>Bacteria</taxon>
        <taxon>Pseudomonadati</taxon>
        <taxon>Bacteroidota</taxon>
        <taxon>Cytophagia</taxon>
        <taxon>Cytophagales</taxon>
        <taxon>Hymenobacteraceae</taxon>
        <taxon>Hymenobacter</taxon>
    </lineage>
</organism>
<proteinExistence type="predicted"/>
<dbReference type="AlphaFoldDB" id="A0A1I5TR36"/>
<evidence type="ECO:0000313" key="3">
    <source>
        <dbReference type="Proteomes" id="UP000199029"/>
    </source>
</evidence>
<dbReference type="OrthoDB" id="9805159at2"/>
<evidence type="ECO:0000259" key="1">
    <source>
        <dbReference type="SMART" id="SM00642"/>
    </source>
</evidence>
<dbReference type="GO" id="GO:0016798">
    <property type="term" value="F:hydrolase activity, acting on glycosyl bonds"/>
    <property type="evidence" value="ECO:0007669"/>
    <property type="project" value="UniProtKB-KW"/>
</dbReference>
<dbReference type="GO" id="GO:0005975">
    <property type="term" value="P:carbohydrate metabolic process"/>
    <property type="evidence" value="ECO:0007669"/>
    <property type="project" value="InterPro"/>
</dbReference>
<dbReference type="Pfam" id="PF00128">
    <property type="entry name" value="Alpha-amylase"/>
    <property type="match status" value="2"/>
</dbReference>
<dbReference type="STRING" id="1227077.SAMN04515668_0572"/>
<gene>
    <name evidence="2" type="ORF">SAMN04515668_0572</name>
</gene>
<dbReference type="Proteomes" id="UP000199029">
    <property type="component" value="Unassembled WGS sequence"/>
</dbReference>
<protein>
    <submittedName>
        <fullName evidence="2">Glycosidase</fullName>
    </submittedName>
</protein>
<dbReference type="PANTHER" id="PTHR10357">
    <property type="entry name" value="ALPHA-AMYLASE FAMILY MEMBER"/>
    <property type="match status" value="1"/>
</dbReference>
<accession>A0A1I5TR36</accession>
<name>A0A1I5TR36_HYMAR</name>
<dbReference type="SUPFAM" id="SSF51445">
    <property type="entry name" value="(Trans)glycosidases"/>
    <property type="match status" value="1"/>
</dbReference>
<evidence type="ECO:0000313" key="2">
    <source>
        <dbReference type="EMBL" id="SFP85534.1"/>
    </source>
</evidence>
<keyword evidence="2" id="KW-0378">Hydrolase</keyword>